<reference evidence="1 2" key="1">
    <citation type="journal article" date="2021" name="BMC Biol.">
        <title>Horizontally acquired antibacterial genes associated with adaptive radiation of ladybird beetles.</title>
        <authorList>
            <person name="Li H.S."/>
            <person name="Tang X.F."/>
            <person name="Huang Y.H."/>
            <person name="Xu Z.Y."/>
            <person name="Chen M.L."/>
            <person name="Du X.Y."/>
            <person name="Qiu B.Y."/>
            <person name="Chen P.T."/>
            <person name="Zhang W."/>
            <person name="Slipinski A."/>
            <person name="Escalona H.E."/>
            <person name="Waterhouse R.M."/>
            <person name="Zwick A."/>
            <person name="Pang H."/>
        </authorList>
    </citation>
    <scope>NUCLEOTIDE SEQUENCE [LARGE SCALE GENOMIC DNA]</scope>
    <source>
        <strain evidence="1">SYSU2018</strain>
    </source>
</reference>
<gene>
    <name evidence="1" type="ORF">HHI36_000542</name>
</gene>
<organism evidence="1 2">
    <name type="scientific">Cryptolaemus montrouzieri</name>
    <dbReference type="NCBI Taxonomy" id="559131"/>
    <lineage>
        <taxon>Eukaryota</taxon>
        <taxon>Metazoa</taxon>
        <taxon>Ecdysozoa</taxon>
        <taxon>Arthropoda</taxon>
        <taxon>Hexapoda</taxon>
        <taxon>Insecta</taxon>
        <taxon>Pterygota</taxon>
        <taxon>Neoptera</taxon>
        <taxon>Endopterygota</taxon>
        <taxon>Coleoptera</taxon>
        <taxon>Polyphaga</taxon>
        <taxon>Cucujiformia</taxon>
        <taxon>Coccinelloidea</taxon>
        <taxon>Coccinellidae</taxon>
        <taxon>Scymninae</taxon>
        <taxon>Scymnini</taxon>
        <taxon>Cryptolaemus</taxon>
    </lineage>
</organism>
<protein>
    <submittedName>
        <fullName evidence="1">Uncharacterized protein</fullName>
    </submittedName>
</protein>
<proteinExistence type="predicted"/>
<comment type="caution">
    <text evidence="1">The sequence shown here is derived from an EMBL/GenBank/DDBJ whole genome shotgun (WGS) entry which is preliminary data.</text>
</comment>
<evidence type="ECO:0000313" key="2">
    <source>
        <dbReference type="Proteomes" id="UP001516400"/>
    </source>
</evidence>
<sequence>MMEIIERKMCQGNITTFEELANLLKSAKQKCSKEYCLKINPKNHWITTDYLNLMKTRDRKYVRWKQEEFRMAKNAVNDLRRKLKGKIRRIDSIRSEVTVRKLGMSLMIYAEE</sequence>
<keyword evidence="2" id="KW-1185">Reference proteome</keyword>
<accession>A0ABD2P5F0</accession>
<dbReference type="EMBL" id="JABFTP020000185">
    <property type="protein sequence ID" value="KAL3286029.1"/>
    <property type="molecule type" value="Genomic_DNA"/>
</dbReference>
<dbReference type="Proteomes" id="UP001516400">
    <property type="component" value="Unassembled WGS sequence"/>
</dbReference>
<dbReference type="AlphaFoldDB" id="A0ABD2P5F0"/>
<name>A0ABD2P5F0_9CUCU</name>
<evidence type="ECO:0000313" key="1">
    <source>
        <dbReference type="EMBL" id="KAL3286029.1"/>
    </source>
</evidence>